<dbReference type="HOGENOM" id="CLU_2426943_0_0_1"/>
<name>D6RLU9_COPC7</name>
<gene>
    <name evidence="1" type="ORF">CC1G_14455</name>
</gene>
<dbReference type="AlphaFoldDB" id="D6RLU9"/>
<sequence length="91" mass="9799">MALMRADKQRSPARLRLGIVADDIGGKGVIIRDAPRAGSAQVSEVFLFFIFGHALSRPNAPEARVAHECSLAHSRSRGVKPEFSIGPCSRS</sequence>
<accession>D6RLU9</accession>
<dbReference type="VEuPathDB" id="FungiDB:CC1G_14455"/>
<dbReference type="EMBL" id="AACS02000004">
    <property type="protein sequence ID" value="EFI27963.1"/>
    <property type="molecule type" value="Genomic_DNA"/>
</dbReference>
<proteinExistence type="predicted"/>
<reference evidence="1 2" key="1">
    <citation type="journal article" date="2010" name="Proc. Natl. Acad. Sci. U.S.A.">
        <title>Insights into evolution of multicellular fungi from the assembled chromosomes of the mushroom Coprinopsis cinerea (Coprinus cinereus).</title>
        <authorList>
            <person name="Stajich J.E."/>
            <person name="Wilke S.K."/>
            <person name="Ahren D."/>
            <person name="Au C.H."/>
            <person name="Birren B.W."/>
            <person name="Borodovsky M."/>
            <person name="Burns C."/>
            <person name="Canback B."/>
            <person name="Casselton L.A."/>
            <person name="Cheng C.K."/>
            <person name="Deng J."/>
            <person name="Dietrich F.S."/>
            <person name="Fargo D.C."/>
            <person name="Farman M.L."/>
            <person name="Gathman A.C."/>
            <person name="Goldberg J."/>
            <person name="Guigo R."/>
            <person name="Hoegger P.J."/>
            <person name="Hooker J.B."/>
            <person name="Huggins A."/>
            <person name="James T.Y."/>
            <person name="Kamada T."/>
            <person name="Kilaru S."/>
            <person name="Kodira C."/>
            <person name="Kues U."/>
            <person name="Kupfer D."/>
            <person name="Kwan H.S."/>
            <person name="Lomsadze A."/>
            <person name="Li W."/>
            <person name="Lilly W.W."/>
            <person name="Ma L.J."/>
            <person name="Mackey A.J."/>
            <person name="Manning G."/>
            <person name="Martin F."/>
            <person name="Muraguchi H."/>
            <person name="Natvig D.O."/>
            <person name="Palmerini H."/>
            <person name="Ramesh M.A."/>
            <person name="Rehmeyer C.J."/>
            <person name="Roe B.A."/>
            <person name="Shenoy N."/>
            <person name="Stanke M."/>
            <person name="Ter-Hovhannisyan V."/>
            <person name="Tunlid A."/>
            <person name="Velagapudi R."/>
            <person name="Vision T.J."/>
            <person name="Zeng Q."/>
            <person name="Zolan M.E."/>
            <person name="Pukkila P.J."/>
        </authorList>
    </citation>
    <scope>NUCLEOTIDE SEQUENCE [LARGE SCALE GENOMIC DNA]</scope>
    <source>
        <strain evidence="2">Okayama-7 / 130 / ATCC MYA-4618 / FGSC 9003</strain>
    </source>
</reference>
<organism evidence="1 2">
    <name type="scientific">Coprinopsis cinerea (strain Okayama-7 / 130 / ATCC MYA-4618 / FGSC 9003)</name>
    <name type="common">Inky cap fungus</name>
    <name type="synonym">Hormographiella aspergillata</name>
    <dbReference type="NCBI Taxonomy" id="240176"/>
    <lineage>
        <taxon>Eukaryota</taxon>
        <taxon>Fungi</taxon>
        <taxon>Dikarya</taxon>
        <taxon>Basidiomycota</taxon>
        <taxon>Agaricomycotina</taxon>
        <taxon>Agaricomycetes</taxon>
        <taxon>Agaricomycetidae</taxon>
        <taxon>Agaricales</taxon>
        <taxon>Agaricineae</taxon>
        <taxon>Psathyrellaceae</taxon>
        <taxon>Coprinopsis</taxon>
    </lineage>
</organism>
<comment type="caution">
    <text evidence="1">The sequence shown here is derived from an EMBL/GenBank/DDBJ whole genome shotgun (WGS) entry which is preliminary data.</text>
</comment>
<dbReference type="Proteomes" id="UP000001861">
    <property type="component" value="Unassembled WGS sequence"/>
</dbReference>
<dbReference type="GeneID" id="9380141"/>
<dbReference type="InParanoid" id="D6RLU9"/>
<dbReference type="RefSeq" id="XP_002911457.1">
    <property type="nucleotide sequence ID" value="XM_002911411.1"/>
</dbReference>
<evidence type="ECO:0000313" key="2">
    <source>
        <dbReference type="Proteomes" id="UP000001861"/>
    </source>
</evidence>
<evidence type="ECO:0000313" key="1">
    <source>
        <dbReference type="EMBL" id="EFI27963.1"/>
    </source>
</evidence>
<keyword evidence="2" id="KW-1185">Reference proteome</keyword>
<protein>
    <submittedName>
        <fullName evidence="1">Uncharacterized protein</fullName>
    </submittedName>
</protein>
<dbReference type="KEGG" id="cci:CC1G_14455"/>